<protein>
    <submittedName>
        <fullName evidence="1">Uncharacterized protein</fullName>
    </submittedName>
</protein>
<evidence type="ECO:0000313" key="2">
    <source>
        <dbReference type="Proteomes" id="UP000314294"/>
    </source>
</evidence>
<accession>A0A4Z2EXH6</accession>
<evidence type="ECO:0000313" key="1">
    <source>
        <dbReference type="EMBL" id="TNN33518.1"/>
    </source>
</evidence>
<proteinExistence type="predicted"/>
<dbReference type="AlphaFoldDB" id="A0A4Z2EXH6"/>
<reference evidence="1 2" key="1">
    <citation type="submission" date="2019-03" db="EMBL/GenBank/DDBJ databases">
        <title>First draft genome of Liparis tanakae, snailfish: a comprehensive survey of snailfish specific genes.</title>
        <authorList>
            <person name="Kim W."/>
            <person name="Song I."/>
            <person name="Jeong J.-H."/>
            <person name="Kim D."/>
            <person name="Kim S."/>
            <person name="Ryu S."/>
            <person name="Song J.Y."/>
            <person name="Lee S.K."/>
        </authorList>
    </citation>
    <scope>NUCLEOTIDE SEQUENCE [LARGE SCALE GENOMIC DNA]</scope>
    <source>
        <tissue evidence="1">Muscle</tissue>
    </source>
</reference>
<comment type="caution">
    <text evidence="1">The sequence shown here is derived from an EMBL/GenBank/DDBJ whole genome shotgun (WGS) entry which is preliminary data.</text>
</comment>
<dbReference type="Proteomes" id="UP000314294">
    <property type="component" value="Unassembled WGS sequence"/>
</dbReference>
<keyword evidence="2" id="KW-1185">Reference proteome</keyword>
<sequence>MSSQLLTSSQLTPEAKETVLKGRELIHSVLREAVVCELVSQPVAHRHSRNPLLSLHGLKTNTGEETLQMCAQRHLDYNIGPFHFRAFTSFSGSTYMSKPSVDMANRMSSPLMVFLFSWWQRSLASDVMKLMNSLTHSCTHSLASFAICGRKKKRGRVTTFSRRLTVLGLEDVVTGGHVLPSDAQLGGVGGRAVSVHLQHKQKVSRPHLEQHKSLHGIMLNV</sequence>
<organism evidence="1 2">
    <name type="scientific">Liparis tanakae</name>
    <name type="common">Tanaka's snailfish</name>
    <dbReference type="NCBI Taxonomy" id="230148"/>
    <lineage>
        <taxon>Eukaryota</taxon>
        <taxon>Metazoa</taxon>
        <taxon>Chordata</taxon>
        <taxon>Craniata</taxon>
        <taxon>Vertebrata</taxon>
        <taxon>Euteleostomi</taxon>
        <taxon>Actinopterygii</taxon>
        <taxon>Neopterygii</taxon>
        <taxon>Teleostei</taxon>
        <taxon>Neoteleostei</taxon>
        <taxon>Acanthomorphata</taxon>
        <taxon>Eupercaria</taxon>
        <taxon>Perciformes</taxon>
        <taxon>Cottioidei</taxon>
        <taxon>Cottales</taxon>
        <taxon>Liparidae</taxon>
        <taxon>Liparis</taxon>
    </lineage>
</organism>
<gene>
    <name evidence="1" type="ORF">EYF80_056316</name>
</gene>
<name>A0A4Z2EXH6_9TELE</name>
<dbReference type="EMBL" id="SRLO01002219">
    <property type="protein sequence ID" value="TNN33518.1"/>
    <property type="molecule type" value="Genomic_DNA"/>
</dbReference>